<keyword evidence="2" id="KW-1185">Reference proteome</keyword>
<organism evidence="1 2">
    <name type="scientific">Lacinutrix neustonica</name>
    <dbReference type="NCBI Taxonomy" id="2980107"/>
    <lineage>
        <taxon>Bacteria</taxon>
        <taxon>Pseudomonadati</taxon>
        <taxon>Bacteroidota</taxon>
        <taxon>Flavobacteriia</taxon>
        <taxon>Flavobacteriales</taxon>
        <taxon>Flavobacteriaceae</taxon>
        <taxon>Lacinutrix</taxon>
    </lineage>
</organism>
<dbReference type="Proteomes" id="UP001164705">
    <property type="component" value="Chromosome"/>
</dbReference>
<gene>
    <name evidence="1" type="ORF">N7U66_18735</name>
</gene>
<dbReference type="RefSeq" id="WP_267676472.1">
    <property type="nucleotide sequence ID" value="NZ_CP113088.1"/>
</dbReference>
<proteinExistence type="predicted"/>
<evidence type="ECO:0000313" key="2">
    <source>
        <dbReference type="Proteomes" id="UP001164705"/>
    </source>
</evidence>
<dbReference type="AlphaFoldDB" id="A0A9E8MX39"/>
<evidence type="ECO:0000313" key="1">
    <source>
        <dbReference type="EMBL" id="WAC01874.1"/>
    </source>
</evidence>
<reference evidence="1" key="1">
    <citation type="submission" date="2022-11" db="EMBL/GenBank/DDBJ databases">
        <title>Lacinutrix neustonica HL-RS19T sp. nov., isolated from the surface microlayer sample of brackish Lake Shihwa.</title>
        <authorList>
            <person name="Choi J.Y."/>
            <person name="Hwang C.Y."/>
        </authorList>
    </citation>
    <scope>NUCLEOTIDE SEQUENCE</scope>
    <source>
        <strain evidence="1">HL-RS19</strain>
    </source>
</reference>
<dbReference type="EMBL" id="CP113088">
    <property type="protein sequence ID" value="WAC01874.1"/>
    <property type="molecule type" value="Genomic_DNA"/>
</dbReference>
<dbReference type="KEGG" id="lnu:N7U66_18735"/>
<sequence length="220" mass="26277">MKINVGFLVAYDYELLKISIPLVYKHATTITLAIDSSRQTWSRNTFQINALFFEWLKAYDIDNKIDIYEDDFYDATINAMQNETRERNMLAKRMGDGICIQIDADEYFVDFEGFTKYLKKNDHLLSRKKPIQICAFMIDVYKILEDGILYCPTYTNYYLGSTKANYVRGRKNKNQQKWYVPFISVHQSWGRDEEELKFKLNNWGHKEDFDVDTFFEFRNL</sequence>
<name>A0A9E8MX39_9FLAO</name>
<accession>A0A9E8MX39</accession>
<protein>
    <submittedName>
        <fullName evidence="1">Uncharacterized protein</fullName>
    </submittedName>
</protein>